<feature type="coiled-coil region" evidence="7">
    <location>
        <begin position="271"/>
        <end position="298"/>
    </location>
</feature>
<keyword evidence="7" id="KW-0175">Coiled coil</keyword>
<evidence type="ECO:0000256" key="4">
    <source>
        <dbReference type="ARBA" id="ARBA00023125"/>
    </source>
</evidence>
<evidence type="ECO:0000256" key="7">
    <source>
        <dbReference type="SAM" id="Coils"/>
    </source>
</evidence>
<dbReference type="InterPro" id="IPR046347">
    <property type="entry name" value="bZIP_sf"/>
</dbReference>
<gene>
    <name evidence="10" type="ORF">PR048_003323</name>
</gene>
<organism evidence="10 11">
    <name type="scientific">Dryococelus australis</name>
    <dbReference type="NCBI Taxonomy" id="614101"/>
    <lineage>
        <taxon>Eukaryota</taxon>
        <taxon>Metazoa</taxon>
        <taxon>Ecdysozoa</taxon>
        <taxon>Arthropoda</taxon>
        <taxon>Hexapoda</taxon>
        <taxon>Insecta</taxon>
        <taxon>Pterygota</taxon>
        <taxon>Neoptera</taxon>
        <taxon>Polyneoptera</taxon>
        <taxon>Phasmatodea</taxon>
        <taxon>Verophasmatodea</taxon>
        <taxon>Anareolatae</taxon>
        <taxon>Phasmatidae</taxon>
        <taxon>Eurycanthinae</taxon>
        <taxon>Dryococelus</taxon>
    </lineage>
</organism>
<comment type="similarity">
    <text evidence="2">Belongs to the bZIP family.</text>
</comment>
<dbReference type="InterPro" id="IPR004827">
    <property type="entry name" value="bZIP"/>
</dbReference>
<evidence type="ECO:0000313" key="11">
    <source>
        <dbReference type="Proteomes" id="UP001159363"/>
    </source>
</evidence>
<sequence length="317" mass="35572">MEEKGDLGIFESLPLETNDLAISEAVKKLPVEHKEDTSFLLQEFQSIYEQIEQHNASLTPPQSPTLVPCYSDFVVSTPQQLGLVQFIQVTPVVPVTYINKKEELVVPITFPEKKFDDPLLTSFEQIVPVTPSTDLAHEMTVVDELVRMCADKMVSDESGNTTVKTWVEKVEEVSPIEQPSPISSKSDSDSEVFYNYPLSPGMSSSSSSGDEDADYTPSIIAHSSGTSKGNRGKKRSAKGYISSAPEEKKMRKKEQNKNAATRYRKKKKAEVEVILGEEKELEVKNEELNKQVEDLSREIRYLKGFMRDIFKAKGLIK</sequence>
<protein>
    <recommendedName>
        <fullName evidence="9">BZIP domain-containing protein</fullName>
    </recommendedName>
</protein>
<dbReference type="SUPFAM" id="SSF57959">
    <property type="entry name" value="Leucine zipper domain"/>
    <property type="match status" value="1"/>
</dbReference>
<dbReference type="PROSITE" id="PS50217">
    <property type="entry name" value="BZIP"/>
    <property type="match status" value="1"/>
</dbReference>
<feature type="region of interest" description="Disordered" evidence="8">
    <location>
        <begin position="174"/>
        <end position="264"/>
    </location>
</feature>
<dbReference type="Pfam" id="PF00170">
    <property type="entry name" value="bZIP_1"/>
    <property type="match status" value="1"/>
</dbReference>
<name>A0ABQ9IML9_9NEOP</name>
<dbReference type="PROSITE" id="PS00036">
    <property type="entry name" value="BZIP_BASIC"/>
    <property type="match status" value="1"/>
</dbReference>
<comment type="caution">
    <text evidence="10">The sequence shown here is derived from an EMBL/GenBank/DDBJ whole genome shotgun (WGS) entry which is preliminary data.</text>
</comment>
<proteinExistence type="inferred from homology"/>
<evidence type="ECO:0000256" key="1">
    <source>
        <dbReference type="ARBA" id="ARBA00004123"/>
    </source>
</evidence>
<dbReference type="PANTHER" id="PTHR13044:SF14">
    <property type="entry name" value="CRYPTOCEPHAL, ISOFORM A"/>
    <property type="match status" value="1"/>
</dbReference>
<keyword evidence="4" id="KW-0238">DNA-binding</keyword>
<reference evidence="10 11" key="1">
    <citation type="submission" date="2023-02" db="EMBL/GenBank/DDBJ databases">
        <title>LHISI_Scaffold_Assembly.</title>
        <authorList>
            <person name="Stuart O.P."/>
            <person name="Cleave R."/>
            <person name="Magrath M.J.L."/>
            <person name="Mikheyev A.S."/>
        </authorList>
    </citation>
    <scope>NUCLEOTIDE SEQUENCE [LARGE SCALE GENOMIC DNA]</scope>
    <source>
        <strain evidence="10">Daus_M_001</strain>
        <tissue evidence="10">Leg muscle</tissue>
    </source>
</reference>
<dbReference type="PANTHER" id="PTHR13044">
    <property type="entry name" value="ACTIVATING TRANSCRIPTION FACTOR ATF 4/5"/>
    <property type="match status" value="1"/>
</dbReference>
<evidence type="ECO:0000256" key="6">
    <source>
        <dbReference type="ARBA" id="ARBA00023242"/>
    </source>
</evidence>
<feature type="domain" description="BZIP" evidence="9">
    <location>
        <begin position="246"/>
        <end position="309"/>
    </location>
</feature>
<dbReference type="EMBL" id="JARBHB010000001">
    <property type="protein sequence ID" value="KAJ8897965.1"/>
    <property type="molecule type" value="Genomic_DNA"/>
</dbReference>
<evidence type="ECO:0000256" key="3">
    <source>
        <dbReference type="ARBA" id="ARBA00023015"/>
    </source>
</evidence>
<comment type="subcellular location">
    <subcellularLocation>
        <location evidence="1">Nucleus</location>
    </subcellularLocation>
</comment>
<keyword evidence="11" id="KW-1185">Reference proteome</keyword>
<dbReference type="CDD" id="cd14692">
    <property type="entry name" value="bZIP_ATF4"/>
    <property type="match status" value="1"/>
</dbReference>
<keyword evidence="3" id="KW-0805">Transcription regulation</keyword>
<accession>A0ABQ9IML9</accession>
<dbReference type="Gene3D" id="1.20.5.170">
    <property type="match status" value="1"/>
</dbReference>
<keyword evidence="5" id="KW-0804">Transcription</keyword>
<evidence type="ECO:0000256" key="8">
    <source>
        <dbReference type="SAM" id="MobiDB-lite"/>
    </source>
</evidence>
<evidence type="ECO:0000256" key="2">
    <source>
        <dbReference type="ARBA" id="ARBA00007163"/>
    </source>
</evidence>
<dbReference type="SMART" id="SM00338">
    <property type="entry name" value="BRLZ"/>
    <property type="match status" value="1"/>
</dbReference>
<evidence type="ECO:0000256" key="5">
    <source>
        <dbReference type="ARBA" id="ARBA00023163"/>
    </source>
</evidence>
<evidence type="ECO:0000313" key="10">
    <source>
        <dbReference type="EMBL" id="KAJ8897965.1"/>
    </source>
</evidence>
<feature type="compositionally biased region" description="Basic and acidic residues" evidence="8">
    <location>
        <begin position="245"/>
        <end position="256"/>
    </location>
</feature>
<evidence type="ECO:0000259" key="9">
    <source>
        <dbReference type="PROSITE" id="PS50217"/>
    </source>
</evidence>
<keyword evidence="6" id="KW-0539">Nucleus</keyword>
<dbReference type="Proteomes" id="UP001159363">
    <property type="component" value="Chromosome 1"/>
</dbReference>